<sequence length="101" mass="11517">MGPPHPIWNYFNKLGHVTGFQQPRAKCSACNYEFNEATKPAIKHFKKCQLVSKNKLNEYLELEKVYKDTNKKSDTNLESNVSTVTSSLQTFKQTTLSISSD</sequence>
<dbReference type="Proteomes" id="UP000789366">
    <property type="component" value="Unassembled WGS sequence"/>
</dbReference>
<accession>A0ACA9PEC1</accession>
<organism evidence="1 2">
    <name type="scientific">Cetraspora pellucida</name>
    <dbReference type="NCBI Taxonomy" id="1433469"/>
    <lineage>
        <taxon>Eukaryota</taxon>
        <taxon>Fungi</taxon>
        <taxon>Fungi incertae sedis</taxon>
        <taxon>Mucoromycota</taxon>
        <taxon>Glomeromycotina</taxon>
        <taxon>Glomeromycetes</taxon>
        <taxon>Diversisporales</taxon>
        <taxon>Gigasporaceae</taxon>
        <taxon>Cetraspora</taxon>
    </lineage>
</organism>
<gene>
    <name evidence="1" type="ORF">SPELUC_LOCUS11505</name>
</gene>
<evidence type="ECO:0000313" key="2">
    <source>
        <dbReference type="Proteomes" id="UP000789366"/>
    </source>
</evidence>
<reference evidence="1" key="1">
    <citation type="submission" date="2021-06" db="EMBL/GenBank/DDBJ databases">
        <authorList>
            <person name="Kallberg Y."/>
            <person name="Tangrot J."/>
            <person name="Rosling A."/>
        </authorList>
    </citation>
    <scope>NUCLEOTIDE SEQUENCE</scope>
    <source>
        <strain evidence="1">28 12/20/2015</strain>
    </source>
</reference>
<evidence type="ECO:0000313" key="1">
    <source>
        <dbReference type="EMBL" id="CAG8705637.1"/>
    </source>
</evidence>
<name>A0ACA9PEC1_9GLOM</name>
<proteinExistence type="predicted"/>
<feature type="non-terminal residue" evidence="1">
    <location>
        <position position="101"/>
    </location>
</feature>
<comment type="caution">
    <text evidence="1">The sequence shown here is derived from an EMBL/GenBank/DDBJ whole genome shotgun (WGS) entry which is preliminary data.</text>
</comment>
<keyword evidence="2" id="KW-1185">Reference proteome</keyword>
<dbReference type="EMBL" id="CAJVPW010024647">
    <property type="protein sequence ID" value="CAG8705637.1"/>
    <property type="molecule type" value="Genomic_DNA"/>
</dbReference>
<protein>
    <submittedName>
        <fullName evidence="1">1887_t:CDS:1</fullName>
    </submittedName>
</protein>